<gene>
    <name evidence="2" type="ORF">PNOK_0110200</name>
</gene>
<dbReference type="InParanoid" id="A0A286UWX4"/>
<dbReference type="EMBL" id="NBII01000001">
    <property type="protein sequence ID" value="PAV24034.1"/>
    <property type="molecule type" value="Genomic_DNA"/>
</dbReference>
<feature type="region of interest" description="Disordered" evidence="1">
    <location>
        <begin position="55"/>
        <end position="86"/>
    </location>
</feature>
<proteinExistence type="predicted"/>
<evidence type="ECO:0000313" key="2">
    <source>
        <dbReference type="EMBL" id="PAV24034.1"/>
    </source>
</evidence>
<evidence type="ECO:0000313" key="3">
    <source>
        <dbReference type="Proteomes" id="UP000217199"/>
    </source>
</evidence>
<comment type="caution">
    <text evidence="2">The sequence shown here is derived from an EMBL/GenBank/DDBJ whole genome shotgun (WGS) entry which is preliminary data.</text>
</comment>
<accession>A0A286UWX4</accession>
<dbReference type="Proteomes" id="UP000217199">
    <property type="component" value="Unassembled WGS sequence"/>
</dbReference>
<organism evidence="2 3">
    <name type="scientific">Pyrrhoderma noxium</name>
    <dbReference type="NCBI Taxonomy" id="2282107"/>
    <lineage>
        <taxon>Eukaryota</taxon>
        <taxon>Fungi</taxon>
        <taxon>Dikarya</taxon>
        <taxon>Basidiomycota</taxon>
        <taxon>Agaricomycotina</taxon>
        <taxon>Agaricomycetes</taxon>
        <taxon>Hymenochaetales</taxon>
        <taxon>Hymenochaetaceae</taxon>
        <taxon>Pyrrhoderma</taxon>
    </lineage>
</organism>
<sequence>MGSATLPGNLAGNRREDRQLAECRSRGKGSGVAGFVAKAAVAKGRREMLAVAVASERDAHDEHDVEENESSAATDAGCRPSSFNSN</sequence>
<protein>
    <submittedName>
        <fullName evidence="2">Uncharacterized protein</fullName>
    </submittedName>
</protein>
<dbReference type="AlphaFoldDB" id="A0A286UWX4"/>
<reference evidence="2 3" key="1">
    <citation type="journal article" date="2017" name="Mol. Ecol.">
        <title>Comparative and population genomic landscape of Phellinus noxius: A hypervariable fungus causing root rot in trees.</title>
        <authorList>
            <person name="Chung C.L."/>
            <person name="Lee T.J."/>
            <person name="Akiba M."/>
            <person name="Lee H.H."/>
            <person name="Kuo T.H."/>
            <person name="Liu D."/>
            <person name="Ke H.M."/>
            <person name="Yokoi T."/>
            <person name="Roa M.B."/>
            <person name="Lu M.J."/>
            <person name="Chang Y.Y."/>
            <person name="Ann P.J."/>
            <person name="Tsai J.N."/>
            <person name="Chen C.Y."/>
            <person name="Tzean S.S."/>
            <person name="Ota Y."/>
            <person name="Hattori T."/>
            <person name="Sahashi N."/>
            <person name="Liou R.F."/>
            <person name="Kikuchi T."/>
            <person name="Tsai I.J."/>
        </authorList>
    </citation>
    <scope>NUCLEOTIDE SEQUENCE [LARGE SCALE GENOMIC DNA]</scope>
    <source>
        <strain evidence="2 3">FFPRI411160</strain>
    </source>
</reference>
<feature type="region of interest" description="Disordered" evidence="1">
    <location>
        <begin position="1"/>
        <end position="30"/>
    </location>
</feature>
<evidence type="ECO:0000256" key="1">
    <source>
        <dbReference type="SAM" id="MobiDB-lite"/>
    </source>
</evidence>
<name>A0A286UWX4_9AGAM</name>
<feature type="compositionally biased region" description="Basic and acidic residues" evidence="1">
    <location>
        <begin position="13"/>
        <end position="25"/>
    </location>
</feature>
<keyword evidence="3" id="KW-1185">Reference proteome</keyword>